<dbReference type="SUPFAM" id="SSF53623">
    <property type="entry name" value="MurD-like peptide ligases, catalytic domain"/>
    <property type="match status" value="1"/>
</dbReference>
<feature type="domain" description="Mur ligase central" evidence="20">
    <location>
        <begin position="64"/>
        <end position="292"/>
    </location>
</feature>
<keyword evidence="13" id="KW-0460">Magnesium</keyword>
<evidence type="ECO:0000313" key="22">
    <source>
        <dbReference type="Proteomes" id="UP000190951"/>
    </source>
</evidence>
<comment type="pathway">
    <text evidence="3">Cofactor biosynthesis; tetrahydrofolylpolyglutamate biosynthesis.</text>
</comment>
<evidence type="ECO:0000259" key="20">
    <source>
        <dbReference type="Pfam" id="PF08245"/>
    </source>
</evidence>
<comment type="similarity">
    <text evidence="4 18">Belongs to the folylpolyglutamate synthase family.</text>
</comment>
<evidence type="ECO:0000256" key="10">
    <source>
        <dbReference type="ARBA" id="ARBA00022723"/>
    </source>
</evidence>
<dbReference type="Gene3D" id="3.40.1190.10">
    <property type="entry name" value="Mur-like, catalytic domain"/>
    <property type="match status" value="1"/>
</dbReference>
<dbReference type="PANTHER" id="PTHR11136:SF0">
    <property type="entry name" value="DIHYDROFOLATE SYNTHETASE-RELATED"/>
    <property type="match status" value="1"/>
</dbReference>
<dbReference type="Proteomes" id="UP000190951">
    <property type="component" value="Chromosome"/>
</dbReference>
<comment type="catalytic activity">
    <reaction evidence="16">
        <text>(6S)-5,6,7,8-tetrahydrofolyl-(gamma-L-Glu)(n) + L-glutamate + ATP = (6S)-5,6,7,8-tetrahydrofolyl-(gamma-L-Glu)(n+1) + ADP + phosphate + H(+)</text>
        <dbReference type="Rhea" id="RHEA:10580"/>
        <dbReference type="Rhea" id="RHEA-COMP:14738"/>
        <dbReference type="Rhea" id="RHEA-COMP:14740"/>
        <dbReference type="ChEBI" id="CHEBI:15378"/>
        <dbReference type="ChEBI" id="CHEBI:29985"/>
        <dbReference type="ChEBI" id="CHEBI:30616"/>
        <dbReference type="ChEBI" id="CHEBI:43474"/>
        <dbReference type="ChEBI" id="CHEBI:141005"/>
        <dbReference type="ChEBI" id="CHEBI:456216"/>
        <dbReference type="EC" id="6.3.2.17"/>
    </reaction>
</comment>
<evidence type="ECO:0000256" key="1">
    <source>
        <dbReference type="ARBA" id="ARBA00001946"/>
    </source>
</evidence>
<dbReference type="EC" id="6.3.2.12" evidence="6"/>
<dbReference type="Pfam" id="PF02875">
    <property type="entry name" value="Mur_ligase_C"/>
    <property type="match status" value="1"/>
</dbReference>
<keyword evidence="14" id="KW-0289">Folate biosynthesis</keyword>
<dbReference type="InterPro" id="IPR036565">
    <property type="entry name" value="Mur-like_cat_sf"/>
</dbReference>
<evidence type="ECO:0000256" key="3">
    <source>
        <dbReference type="ARBA" id="ARBA00005150"/>
    </source>
</evidence>
<dbReference type="InterPro" id="IPR036615">
    <property type="entry name" value="Mur_ligase_C_dom_sf"/>
</dbReference>
<evidence type="ECO:0000256" key="14">
    <source>
        <dbReference type="ARBA" id="ARBA00022909"/>
    </source>
</evidence>
<evidence type="ECO:0000256" key="9">
    <source>
        <dbReference type="ARBA" id="ARBA00022598"/>
    </source>
</evidence>
<evidence type="ECO:0000256" key="18">
    <source>
        <dbReference type="PIRNR" id="PIRNR001563"/>
    </source>
</evidence>
<dbReference type="GO" id="GO:0005524">
    <property type="term" value="F:ATP binding"/>
    <property type="evidence" value="ECO:0007669"/>
    <property type="project" value="UniProtKB-KW"/>
</dbReference>
<keyword evidence="9 18" id="KW-0436">Ligase</keyword>
<dbReference type="GO" id="GO:0005737">
    <property type="term" value="C:cytoplasm"/>
    <property type="evidence" value="ECO:0007669"/>
    <property type="project" value="TreeGrafter"/>
</dbReference>
<gene>
    <name evidence="21" type="primary">fpgS</name>
    <name evidence="21" type="ORF">CROST_030400</name>
</gene>
<comment type="pathway">
    <text evidence="2">Cofactor biosynthesis; tetrahydrofolate biosynthesis; 7,8-dihydrofolate from 2-amino-4-hydroxy-6-hydroxymethyl-7,8-dihydropteridine diphosphate and 4-aminobenzoate: step 2/2.</text>
</comment>
<comment type="cofactor">
    <cofactor evidence="1">
        <name>Mg(2+)</name>
        <dbReference type="ChEBI" id="CHEBI:18420"/>
    </cofactor>
</comment>
<evidence type="ECO:0000256" key="5">
    <source>
        <dbReference type="ARBA" id="ARBA00011245"/>
    </source>
</evidence>
<dbReference type="PROSITE" id="PS01011">
    <property type="entry name" value="FOLYLPOLYGLU_SYNT_1"/>
    <property type="match status" value="1"/>
</dbReference>
<dbReference type="PROSITE" id="PS01012">
    <property type="entry name" value="FOLYLPOLYGLU_SYNT_2"/>
    <property type="match status" value="1"/>
</dbReference>
<evidence type="ECO:0000256" key="13">
    <source>
        <dbReference type="ARBA" id="ARBA00022842"/>
    </source>
</evidence>
<reference evidence="21 22" key="1">
    <citation type="submission" date="2022-04" db="EMBL/GenBank/DDBJ databases">
        <title>Genome sequence of C. roseum typestrain.</title>
        <authorList>
            <person name="Poehlein A."/>
            <person name="Schoch T."/>
            <person name="Duerre P."/>
            <person name="Daniel R."/>
        </authorList>
    </citation>
    <scope>NUCLEOTIDE SEQUENCE [LARGE SCALE GENOMIC DNA]</scope>
    <source>
        <strain evidence="21 22">DSM 7320</strain>
    </source>
</reference>
<dbReference type="EC" id="6.3.2.17" evidence="7"/>
<sequence length="453" mass="51043">MVGEKLSLAILKKYNLGGVFLNYEEAISYIHGSLKFGINLGLNRVARLLEILGNPHEKIKCIHIAGTNGKGSTTAMISQILIEAGYKVGMYTSPYIEEFEERIQVNNCNIPKEDLCSIIEKVSLAVKKLKDEGIEDPTEFEIITAAAFLYFSVKKVDYAVIEVGLGGRFDATNVIMPILTVITSVSYDHMKILGDTLEKIAYEKAGIIKDKVPLVLYPQKKEAEVVIKSIAEERKANIINVGEGKAEFIDNLVEKDRYFQHIHIEILQDQYDIKLALLGKHQINNAKTAVMAIEALKNQGLRVSKNNIINGLYKVRWRGRLDVIENNPLVVLDGAHNADGILKLKESIQIHFKYNKLILILGILADKEVKKMVELIVRDASKVITVSPHSDRAEDEEELCNMVKRYNNQCEAERDYNRAYEKAVSCYKEGDMILVCGSLYMIGDMIKLIKKKH</sequence>
<evidence type="ECO:0000256" key="12">
    <source>
        <dbReference type="ARBA" id="ARBA00022840"/>
    </source>
</evidence>
<name>A0A1S8KWR7_9CLOT</name>
<evidence type="ECO:0000256" key="7">
    <source>
        <dbReference type="ARBA" id="ARBA00013025"/>
    </source>
</evidence>
<dbReference type="KEGG" id="crw:CROST_030400"/>
<evidence type="ECO:0000259" key="19">
    <source>
        <dbReference type="Pfam" id="PF02875"/>
    </source>
</evidence>
<dbReference type="AlphaFoldDB" id="A0A1S8KWR7"/>
<keyword evidence="10" id="KW-0479">Metal-binding</keyword>
<organism evidence="21 22">
    <name type="scientific">Clostridium felsineum</name>
    <dbReference type="NCBI Taxonomy" id="36839"/>
    <lineage>
        <taxon>Bacteria</taxon>
        <taxon>Bacillati</taxon>
        <taxon>Bacillota</taxon>
        <taxon>Clostridia</taxon>
        <taxon>Eubacteriales</taxon>
        <taxon>Clostridiaceae</taxon>
        <taxon>Clostridium</taxon>
    </lineage>
</organism>
<feature type="domain" description="Mur ligase C-terminal" evidence="19">
    <location>
        <begin position="319"/>
        <end position="438"/>
    </location>
</feature>
<dbReference type="Pfam" id="PF08245">
    <property type="entry name" value="Mur_ligase_M"/>
    <property type="match status" value="1"/>
</dbReference>
<dbReference type="FunFam" id="3.40.1190.10:FF:000004">
    <property type="entry name" value="Dihydrofolate synthase/folylpolyglutamate synthase"/>
    <property type="match status" value="1"/>
</dbReference>
<keyword evidence="22" id="KW-1185">Reference proteome</keyword>
<dbReference type="InterPro" id="IPR018109">
    <property type="entry name" value="Folylpolyglutamate_synth_CS"/>
</dbReference>
<evidence type="ECO:0000256" key="8">
    <source>
        <dbReference type="ARBA" id="ARBA00019357"/>
    </source>
</evidence>
<evidence type="ECO:0000256" key="17">
    <source>
        <dbReference type="ARBA" id="ARBA00049161"/>
    </source>
</evidence>
<evidence type="ECO:0000256" key="15">
    <source>
        <dbReference type="ARBA" id="ARBA00030592"/>
    </source>
</evidence>
<evidence type="ECO:0000313" key="21">
    <source>
        <dbReference type="EMBL" id="URZ12318.1"/>
    </source>
</evidence>
<evidence type="ECO:0000256" key="11">
    <source>
        <dbReference type="ARBA" id="ARBA00022741"/>
    </source>
</evidence>
<dbReference type="PANTHER" id="PTHR11136">
    <property type="entry name" value="FOLYLPOLYGLUTAMATE SYNTHASE-RELATED"/>
    <property type="match status" value="1"/>
</dbReference>
<comment type="subunit">
    <text evidence="5">Monomer.</text>
</comment>
<dbReference type="EMBL" id="CP096983">
    <property type="protein sequence ID" value="URZ12318.1"/>
    <property type="molecule type" value="Genomic_DNA"/>
</dbReference>
<dbReference type="GO" id="GO:0008841">
    <property type="term" value="F:dihydrofolate synthase activity"/>
    <property type="evidence" value="ECO:0007669"/>
    <property type="project" value="UniProtKB-EC"/>
</dbReference>
<accession>A0A1S8KWR7</accession>
<dbReference type="PIRSF" id="PIRSF001563">
    <property type="entry name" value="Folylpolyglu_synth"/>
    <property type="match status" value="1"/>
</dbReference>
<dbReference type="InterPro" id="IPR013221">
    <property type="entry name" value="Mur_ligase_cen"/>
</dbReference>
<dbReference type="GO" id="GO:0004326">
    <property type="term" value="F:tetrahydrofolylpolyglutamate synthase activity"/>
    <property type="evidence" value="ECO:0007669"/>
    <property type="project" value="UniProtKB-EC"/>
</dbReference>
<dbReference type="InterPro" id="IPR004101">
    <property type="entry name" value="Mur_ligase_C"/>
</dbReference>
<keyword evidence="11 18" id="KW-0547">Nucleotide-binding</keyword>
<protein>
    <recommendedName>
        <fullName evidence="8">Dihydrofolate synthase/folylpolyglutamate synthase</fullName>
        <ecNumber evidence="6">6.3.2.12</ecNumber>
        <ecNumber evidence="7">6.3.2.17</ecNumber>
    </recommendedName>
    <alternativeName>
        <fullName evidence="15">Tetrahydrofolylpolyglutamate synthase</fullName>
    </alternativeName>
</protein>
<dbReference type="Gene3D" id="3.90.190.20">
    <property type="entry name" value="Mur ligase, C-terminal domain"/>
    <property type="match status" value="1"/>
</dbReference>
<dbReference type="NCBIfam" id="TIGR01499">
    <property type="entry name" value="folC"/>
    <property type="match status" value="1"/>
</dbReference>
<evidence type="ECO:0000256" key="4">
    <source>
        <dbReference type="ARBA" id="ARBA00008276"/>
    </source>
</evidence>
<keyword evidence="12 18" id="KW-0067">ATP-binding</keyword>
<evidence type="ECO:0000256" key="2">
    <source>
        <dbReference type="ARBA" id="ARBA00004799"/>
    </source>
</evidence>
<evidence type="ECO:0000256" key="16">
    <source>
        <dbReference type="ARBA" id="ARBA00047493"/>
    </source>
</evidence>
<dbReference type="GO" id="GO:0046656">
    <property type="term" value="P:folic acid biosynthetic process"/>
    <property type="evidence" value="ECO:0007669"/>
    <property type="project" value="UniProtKB-KW"/>
</dbReference>
<dbReference type="InterPro" id="IPR001645">
    <property type="entry name" value="Folylpolyglutamate_synth"/>
</dbReference>
<proteinExistence type="inferred from homology"/>
<evidence type="ECO:0000256" key="6">
    <source>
        <dbReference type="ARBA" id="ARBA00013023"/>
    </source>
</evidence>
<comment type="catalytic activity">
    <reaction evidence="17">
        <text>7,8-dihydropteroate + L-glutamate + ATP = 7,8-dihydrofolate + ADP + phosphate + H(+)</text>
        <dbReference type="Rhea" id="RHEA:23584"/>
        <dbReference type="ChEBI" id="CHEBI:15378"/>
        <dbReference type="ChEBI" id="CHEBI:17839"/>
        <dbReference type="ChEBI" id="CHEBI:29985"/>
        <dbReference type="ChEBI" id="CHEBI:30616"/>
        <dbReference type="ChEBI" id="CHEBI:43474"/>
        <dbReference type="ChEBI" id="CHEBI:57451"/>
        <dbReference type="ChEBI" id="CHEBI:456216"/>
        <dbReference type="EC" id="6.3.2.12"/>
    </reaction>
</comment>
<dbReference type="STRING" id="84029.CROST_46850"/>
<dbReference type="GO" id="GO:0046872">
    <property type="term" value="F:metal ion binding"/>
    <property type="evidence" value="ECO:0007669"/>
    <property type="project" value="UniProtKB-KW"/>
</dbReference>
<dbReference type="SUPFAM" id="SSF53244">
    <property type="entry name" value="MurD-like peptide ligases, peptide-binding domain"/>
    <property type="match status" value="1"/>
</dbReference>